<dbReference type="Proteomes" id="UP000825935">
    <property type="component" value="Chromosome 19"/>
</dbReference>
<dbReference type="OrthoDB" id="683410at2759"/>
<keyword evidence="1" id="KW-0812">Transmembrane</keyword>
<keyword evidence="1" id="KW-0472">Membrane</keyword>
<organism evidence="2 3">
    <name type="scientific">Ceratopteris richardii</name>
    <name type="common">Triangle waterfern</name>
    <dbReference type="NCBI Taxonomy" id="49495"/>
    <lineage>
        <taxon>Eukaryota</taxon>
        <taxon>Viridiplantae</taxon>
        <taxon>Streptophyta</taxon>
        <taxon>Embryophyta</taxon>
        <taxon>Tracheophyta</taxon>
        <taxon>Polypodiopsida</taxon>
        <taxon>Polypodiidae</taxon>
        <taxon>Polypodiales</taxon>
        <taxon>Pteridineae</taxon>
        <taxon>Pteridaceae</taxon>
        <taxon>Parkerioideae</taxon>
        <taxon>Ceratopteris</taxon>
    </lineage>
</organism>
<gene>
    <name evidence="2" type="ORF">KP509_19G076500</name>
</gene>
<keyword evidence="3" id="KW-1185">Reference proteome</keyword>
<reference evidence="2" key="1">
    <citation type="submission" date="2021-08" db="EMBL/GenBank/DDBJ databases">
        <title>WGS assembly of Ceratopteris richardii.</title>
        <authorList>
            <person name="Marchant D.B."/>
            <person name="Chen G."/>
            <person name="Jenkins J."/>
            <person name="Shu S."/>
            <person name="Leebens-Mack J."/>
            <person name="Grimwood J."/>
            <person name="Schmutz J."/>
            <person name="Soltis P."/>
            <person name="Soltis D."/>
            <person name="Chen Z.-H."/>
        </authorList>
    </citation>
    <scope>NUCLEOTIDE SEQUENCE</scope>
    <source>
        <strain evidence="2">Whitten #5841</strain>
        <tissue evidence="2">Leaf</tissue>
    </source>
</reference>
<proteinExistence type="predicted"/>
<evidence type="ECO:0000256" key="1">
    <source>
        <dbReference type="SAM" id="Phobius"/>
    </source>
</evidence>
<sequence length="130" mass="14162">MTTPAVYRSGHGEGPSPYKPLLLLVMAGMGLVVPWYFTYEPVIEEVQEQWNLFLLLLPVLLVFALIVISTFSSSDSAGGVLNSLLPASDPGSIHRVGGSPVGLALLLLLILTMIWYHSDILDSWNPLVRS</sequence>
<dbReference type="PANTHER" id="PTHR33306">
    <property type="entry name" value="EXPRESSED PROTEIN-RELATED-RELATED"/>
    <property type="match status" value="1"/>
</dbReference>
<dbReference type="AlphaFoldDB" id="A0A8T2SLL6"/>
<dbReference type="PANTHER" id="PTHR33306:SF1">
    <property type="entry name" value="EXPRESSED PROTEIN"/>
    <property type="match status" value="1"/>
</dbReference>
<evidence type="ECO:0000313" key="2">
    <source>
        <dbReference type="EMBL" id="KAH7353046.1"/>
    </source>
</evidence>
<evidence type="ECO:0000313" key="3">
    <source>
        <dbReference type="Proteomes" id="UP000825935"/>
    </source>
</evidence>
<dbReference type="OMA" id="LFMISYH"/>
<feature type="transmembrane region" description="Helical" evidence="1">
    <location>
        <begin position="20"/>
        <end position="38"/>
    </location>
</feature>
<dbReference type="EMBL" id="CM035424">
    <property type="protein sequence ID" value="KAH7353046.1"/>
    <property type="molecule type" value="Genomic_DNA"/>
</dbReference>
<keyword evidence="1" id="KW-1133">Transmembrane helix</keyword>
<comment type="caution">
    <text evidence="2">The sequence shown here is derived from an EMBL/GenBank/DDBJ whole genome shotgun (WGS) entry which is preliminary data.</text>
</comment>
<name>A0A8T2SLL6_CERRI</name>
<feature type="transmembrane region" description="Helical" evidence="1">
    <location>
        <begin position="92"/>
        <end position="116"/>
    </location>
</feature>
<feature type="transmembrane region" description="Helical" evidence="1">
    <location>
        <begin position="50"/>
        <end position="72"/>
    </location>
</feature>
<accession>A0A8T2SLL6</accession>
<protein>
    <submittedName>
        <fullName evidence="2">Uncharacterized protein</fullName>
    </submittedName>
</protein>